<gene>
    <name evidence="6" type="ORF">EDS130_LOCUS21929</name>
</gene>
<dbReference type="InterPro" id="IPR004294">
    <property type="entry name" value="Carotenoid_Oase"/>
</dbReference>
<evidence type="ECO:0000313" key="6">
    <source>
        <dbReference type="EMBL" id="CAF1138067.1"/>
    </source>
</evidence>
<dbReference type="EMBL" id="CAJNOJ010000113">
    <property type="protein sequence ID" value="CAF1138067.1"/>
    <property type="molecule type" value="Genomic_DNA"/>
</dbReference>
<keyword evidence="2 5" id="KW-0479">Metal-binding</keyword>
<keyword evidence="4 5" id="KW-0408">Iron</keyword>
<evidence type="ECO:0000313" key="7">
    <source>
        <dbReference type="Proteomes" id="UP000663852"/>
    </source>
</evidence>
<dbReference type="Pfam" id="PF03055">
    <property type="entry name" value="RPE65"/>
    <property type="match status" value="1"/>
</dbReference>
<accession>A0A814RSX5</accession>
<dbReference type="AlphaFoldDB" id="A0A814RSX5"/>
<reference evidence="6" key="1">
    <citation type="submission" date="2021-02" db="EMBL/GenBank/DDBJ databases">
        <authorList>
            <person name="Nowell W R."/>
        </authorList>
    </citation>
    <scope>NUCLEOTIDE SEQUENCE</scope>
</reference>
<feature type="binding site" evidence="5">
    <location>
        <position position="232"/>
    </location>
    <ligand>
        <name>Fe cation</name>
        <dbReference type="ChEBI" id="CHEBI:24875"/>
        <note>catalytic</note>
    </ligand>
</feature>
<evidence type="ECO:0000256" key="2">
    <source>
        <dbReference type="ARBA" id="ARBA00022723"/>
    </source>
</evidence>
<dbReference type="GO" id="GO:0046872">
    <property type="term" value="F:metal ion binding"/>
    <property type="evidence" value="ECO:0007669"/>
    <property type="project" value="UniProtKB-KW"/>
</dbReference>
<feature type="binding site" evidence="5">
    <location>
        <position position="366"/>
    </location>
    <ligand>
        <name>Fe cation</name>
        <dbReference type="ChEBI" id="CHEBI:24875"/>
        <note>catalytic</note>
    </ligand>
</feature>
<dbReference type="GO" id="GO:0042574">
    <property type="term" value="P:retinal metabolic process"/>
    <property type="evidence" value="ECO:0007669"/>
    <property type="project" value="TreeGrafter"/>
</dbReference>
<feature type="binding site" evidence="5">
    <location>
        <position position="294"/>
    </location>
    <ligand>
        <name>Fe cation</name>
        <dbReference type="ChEBI" id="CHEBI:24875"/>
        <note>catalytic</note>
    </ligand>
</feature>
<dbReference type="PANTHER" id="PTHR10543:SF24">
    <property type="entry name" value="CAROTENOID ISOMEROOXYGENASE"/>
    <property type="match status" value="1"/>
</dbReference>
<dbReference type="GO" id="GO:0003834">
    <property type="term" value="F:beta-carotene 15,15'-dioxygenase activity"/>
    <property type="evidence" value="ECO:0007669"/>
    <property type="project" value="TreeGrafter"/>
</dbReference>
<protein>
    <submittedName>
        <fullName evidence="6">Uncharacterized protein</fullName>
    </submittedName>
</protein>
<comment type="cofactor">
    <cofactor evidence="5">
        <name>Fe(2+)</name>
        <dbReference type="ChEBI" id="CHEBI:29033"/>
    </cofactor>
    <text evidence="5">Binds 1 Fe(2+) ion per subunit.</text>
</comment>
<comment type="similarity">
    <text evidence="1">Belongs to the carotenoid oxygenase family.</text>
</comment>
<sequence>MLNTSFSLPPGQASPTLFQSNTTHNFYQTMESSVLYPNCDFGIWFRSVDDTSTTEEPIVGKVTGTIPKWINGCLYQNGPGLLDVTGQRVNHLFDAFALIQKFTVTNGHVMYQNRILQSDAYKKAYETGRSCYSEYGTAKDKDESDALNAKNKSGSSLAWFFSRFQQLFESKNDFRSDNALISIYPYRVKKDKVALFAMTETPVMHEIDPDSIETVSKFHVGEHVPIVSHCGHAVVLNDGTVFNVGLSSGFTGMNYVIFEFPGGSESNMEENLMQKCRVLTKIPCRWSFNPSYMHTFAVTENYFVLVEQSLCISLARVLQLTITHGPMTDAFAWYGNEPVRFRLINRHTMAEHDEYIYLAPAFFFLHTINAYEDKNNVVIDICCYENADMLQCMTIEELEKGQLNPDFAKQFRGRPKRFVLPLSLESDGNEPLGVDYSSCKVTLLDSNNLWIEPELIADVGCELPQIDYNQFHGKFYRYFYAINSDVDYEQCGALRKIDILSKTTISWHEEGCYTSEPIFLRNPDNEQGDEDDGVLLVSLLRTNHDNEVSLLVLNARDMTEIGRVQFEAHGPVPKCLHCLWLDTKPE</sequence>
<dbReference type="GO" id="GO:0010436">
    <property type="term" value="F:carotenoid dioxygenase activity"/>
    <property type="evidence" value="ECO:0007669"/>
    <property type="project" value="TreeGrafter"/>
</dbReference>
<organism evidence="6 7">
    <name type="scientific">Adineta ricciae</name>
    <name type="common">Rotifer</name>
    <dbReference type="NCBI Taxonomy" id="249248"/>
    <lineage>
        <taxon>Eukaryota</taxon>
        <taxon>Metazoa</taxon>
        <taxon>Spiralia</taxon>
        <taxon>Gnathifera</taxon>
        <taxon>Rotifera</taxon>
        <taxon>Eurotatoria</taxon>
        <taxon>Bdelloidea</taxon>
        <taxon>Adinetida</taxon>
        <taxon>Adinetidae</taxon>
        <taxon>Adineta</taxon>
    </lineage>
</organism>
<evidence type="ECO:0000256" key="4">
    <source>
        <dbReference type="ARBA" id="ARBA00023004"/>
    </source>
</evidence>
<name>A0A814RSX5_ADIRI</name>
<proteinExistence type="inferred from homology"/>
<keyword evidence="3" id="KW-0560">Oxidoreductase</keyword>
<feature type="binding site" evidence="5">
    <location>
        <position position="577"/>
    </location>
    <ligand>
        <name>Fe cation</name>
        <dbReference type="ChEBI" id="CHEBI:24875"/>
        <note>catalytic</note>
    </ligand>
</feature>
<dbReference type="GO" id="GO:0016121">
    <property type="term" value="P:carotene catabolic process"/>
    <property type="evidence" value="ECO:0007669"/>
    <property type="project" value="TreeGrafter"/>
</dbReference>
<evidence type="ECO:0000256" key="5">
    <source>
        <dbReference type="PIRSR" id="PIRSR604294-1"/>
    </source>
</evidence>
<dbReference type="PANTHER" id="PTHR10543">
    <property type="entry name" value="BETA-CAROTENE DIOXYGENASE"/>
    <property type="match status" value="1"/>
</dbReference>
<dbReference type="OrthoDB" id="407010at2759"/>
<evidence type="ECO:0000256" key="3">
    <source>
        <dbReference type="ARBA" id="ARBA00023002"/>
    </source>
</evidence>
<comment type="caution">
    <text evidence="6">The sequence shown here is derived from an EMBL/GenBank/DDBJ whole genome shotgun (WGS) entry which is preliminary data.</text>
</comment>
<evidence type="ECO:0000256" key="1">
    <source>
        <dbReference type="ARBA" id="ARBA00006787"/>
    </source>
</evidence>
<dbReference type="Proteomes" id="UP000663852">
    <property type="component" value="Unassembled WGS sequence"/>
</dbReference>